<evidence type="ECO:0000313" key="4">
    <source>
        <dbReference type="EMBL" id="EAS01558.2"/>
    </source>
</evidence>
<dbReference type="EMBL" id="GG662601">
    <property type="protein sequence ID" value="EAS01558.2"/>
    <property type="molecule type" value="Genomic_DNA"/>
</dbReference>
<feature type="compositionally biased region" description="Polar residues" evidence="1">
    <location>
        <begin position="665"/>
        <end position="676"/>
    </location>
</feature>
<dbReference type="STRING" id="312017.Q23YA6"/>
<dbReference type="SUPFAM" id="SSF55753">
    <property type="entry name" value="Actin depolymerizing proteins"/>
    <property type="match status" value="2"/>
</dbReference>
<dbReference type="Gene3D" id="3.40.20.10">
    <property type="entry name" value="Severin"/>
    <property type="match status" value="1"/>
</dbReference>
<dbReference type="InterPro" id="IPR029021">
    <property type="entry name" value="Prot-tyrosine_phosphatase-like"/>
</dbReference>
<keyword evidence="5" id="KW-1185">Reference proteome</keyword>
<dbReference type="OrthoDB" id="2017893at2759"/>
<accession>Q23YA6</accession>
<dbReference type="AlphaFoldDB" id="Q23YA6"/>
<dbReference type="Gene3D" id="3.90.190.10">
    <property type="entry name" value="Protein tyrosine phosphatase superfamily"/>
    <property type="match status" value="1"/>
</dbReference>
<dbReference type="RefSeq" id="XP_001021803.2">
    <property type="nucleotide sequence ID" value="XM_001021803.2"/>
</dbReference>
<dbReference type="SMART" id="SM00195">
    <property type="entry name" value="DSPc"/>
    <property type="match status" value="1"/>
</dbReference>
<dbReference type="InterPro" id="IPR020422">
    <property type="entry name" value="TYR_PHOSPHATASE_DUAL_dom"/>
</dbReference>
<dbReference type="Pfam" id="PF00782">
    <property type="entry name" value="DSPc"/>
    <property type="match status" value="1"/>
</dbReference>
<dbReference type="GeneID" id="7846194"/>
<evidence type="ECO:0000256" key="1">
    <source>
        <dbReference type="SAM" id="MobiDB-lite"/>
    </source>
</evidence>
<sequence>MGSKISIDKYVSQLDDILQLNPKKLEQVNLESKIPESITQNIKIWRFYEEESKILNSAISLQNLQNSNFTFLSKECYVVLVVYRRSKDQDKNTFVSFPHSMWGIVESYNNLTPRGLEYPLSTSELNLEILDSFLLPNYKKEKISVNFEHMIFVWNGKTSNPLIKSLALSSAYDLESLIEKGRENILQIFFEGGVILKDKLKNGKVIQLNSTSNRPHNKELEQEISKMSQTIFLFKFLFPLNSFRGNTTPQVAGAGCQQQDNQMNQNNLNYIQNGQNQQNGQENNNQMNINSQNNFNSNSNGAENGTQQENEFQQDDVNQQQFYSSSSVDSNTTAASETHYLKFFKKQFCEQSSSFNYINNFIRIPPSSKKTGQSKKIQDAKLAGFDQINSNNSNEYQFIQQQQQFQPGMYQNQEQFMPQNGYAQPDDDFMQRQENNINYNLNGQEQNNYEGYQQSPPVIQNNAIPPFNNINNLMGKKGFKINLTNLNKNNNQAPNIINNNNNNSDCNGYNQNFNNHFQKTNQQVQQFEQEQNHNNIDGYQYGDPNQMGEEEELDNVQTVDIDWNIKHGNIDEDPQEKAQNFYKPNFGGENNQNNFVLNLPVQNDADNFHQNYGRDSGSEDQNSSNNNDSEEMQDQVPNNYNNSYGFKINNANAQLGQGQPLPSHRGSSGPNPTSSSIMAELMKKNQLPGIKLGKINGQNNFAESQIANHQKDENEWDNREEFYDESNFQAFLENEQDGVKIDTTKLIKIFAKICSEITPNFLYVSGEEVANNKQKLKQNGITHIINCAGDVCKNTFPEDFVYKTYRLKDAKTENIECIFYDTIKFIEDVSQQGGRVFIHCVQGISRSVTLCIAYKIWKEAGKLSFQDALKQVKEKRHVASPNQGFLVQLINFHKRLYAPYDSISVKPRVWCVCSHQVEEPQQIVAKMLLEGLYSSNKQDPKDPNNKLDPRGVFIIQAPEKMYIWVGNEIPPERQQIYQDYSLRYIENLRQYEHAPQELEIVKQGDESEEFWQMWFPQKPLNAYSQNREWNNWFLDITKSSDNYKQINYYDDDEDEDDKREGVYGQNNKQKPKLFIYPEKDPLNVFDLEDLMDDSLCILCKQQDDQIKIHIWRGSQFTQPDEVEKDYLDQIIQDHYPNHINNILLYKEILHQESEEFNECFYQN</sequence>
<evidence type="ECO:0000259" key="3">
    <source>
        <dbReference type="PROSITE" id="PS50056"/>
    </source>
</evidence>
<dbReference type="InterPro" id="IPR029006">
    <property type="entry name" value="ADF-H/Gelsolin-like_dom_sf"/>
</dbReference>
<dbReference type="HOGENOM" id="CLU_271543_0_0_1"/>
<dbReference type="InterPro" id="IPR007123">
    <property type="entry name" value="Gelsolin-like_dom"/>
</dbReference>
<dbReference type="CDD" id="cd14498">
    <property type="entry name" value="DSP"/>
    <property type="match status" value="1"/>
</dbReference>
<reference evidence="5" key="1">
    <citation type="journal article" date="2006" name="PLoS Biol.">
        <title>Macronuclear genome sequence of the ciliate Tetrahymena thermophila, a model eukaryote.</title>
        <authorList>
            <person name="Eisen J.A."/>
            <person name="Coyne R.S."/>
            <person name="Wu M."/>
            <person name="Wu D."/>
            <person name="Thiagarajan M."/>
            <person name="Wortman J.R."/>
            <person name="Badger J.H."/>
            <person name="Ren Q."/>
            <person name="Amedeo P."/>
            <person name="Jones K.M."/>
            <person name="Tallon L.J."/>
            <person name="Delcher A.L."/>
            <person name="Salzberg S.L."/>
            <person name="Silva J.C."/>
            <person name="Haas B.J."/>
            <person name="Majoros W.H."/>
            <person name="Farzad M."/>
            <person name="Carlton J.M."/>
            <person name="Smith R.K. Jr."/>
            <person name="Garg J."/>
            <person name="Pearlman R.E."/>
            <person name="Karrer K.M."/>
            <person name="Sun L."/>
            <person name="Manning G."/>
            <person name="Elde N.C."/>
            <person name="Turkewitz A.P."/>
            <person name="Asai D.J."/>
            <person name="Wilkes D.E."/>
            <person name="Wang Y."/>
            <person name="Cai H."/>
            <person name="Collins K."/>
            <person name="Stewart B.A."/>
            <person name="Lee S.R."/>
            <person name="Wilamowska K."/>
            <person name="Weinberg Z."/>
            <person name="Ruzzo W.L."/>
            <person name="Wloga D."/>
            <person name="Gaertig J."/>
            <person name="Frankel J."/>
            <person name="Tsao C.-C."/>
            <person name="Gorovsky M.A."/>
            <person name="Keeling P.J."/>
            <person name="Waller R.F."/>
            <person name="Patron N.J."/>
            <person name="Cherry J.M."/>
            <person name="Stover N.A."/>
            <person name="Krieger C.J."/>
            <person name="del Toro C."/>
            <person name="Ryder H.F."/>
            <person name="Williamson S.C."/>
            <person name="Barbeau R.A."/>
            <person name="Hamilton E.P."/>
            <person name="Orias E."/>
        </authorList>
    </citation>
    <scope>NUCLEOTIDE SEQUENCE [LARGE SCALE GENOMIC DNA]</scope>
    <source>
        <strain evidence="5">SB210</strain>
    </source>
</reference>
<dbReference type="eggNOG" id="KOG1716">
    <property type="taxonomic scope" value="Eukaryota"/>
</dbReference>
<dbReference type="PANTHER" id="PTHR46381">
    <property type="entry name" value="MKPA PROTEIN"/>
    <property type="match status" value="1"/>
</dbReference>
<dbReference type="SUPFAM" id="SSF52799">
    <property type="entry name" value="(Phosphotyrosine protein) phosphatases II"/>
    <property type="match status" value="1"/>
</dbReference>
<gene>
    <name evidence="4" type="ORF">TTHERM_00899570</name>
</gene>
<dbReference type="PROSITE" id="PS50054">
    <property type="entry name" value="TYR_PHOSPHATASE_DUAL"/>
    <property type="match status" value="1"/>
</dbReference>
<dbReference type="PROSITE" id="PS50056">
    <property type="entry name" value="TYR_PHOSPHATASE_2"/>
    <property type="match status" value="1"/>
</dbReference>
<feature type="region of interest" description="Disordered" evidence="1">
    <location>
        <begin position="605"/>
        <end position="676"/>
    </location>
</feature>
<proteinExistence type="predicted"/>
<name>Q23YA6_TETTS</name>
<dbReference type="Pfam" id="PF00626">
    <property type="entry name" value="Gelsolin"/>
    <property type="match status" value="1"/>
</dbReference>
<dbReference type="InterPro" id="IPR000387">
    <property type="entry name" value="Tyr_Pase_dom"/>
</dbReference>
<organism evidence="4 5">
    <name type="scientific">Tetrahymena thermophila (strain SB210)</name>
    <dbReference type="NCBI Taxonomy" id="312017"/>
    <lineage>
        <taxon>Eukaryota</taxon>
        <taxon>Sar</taxon>
        <taxon>Alveolata</taxon>
        <taxon>Ciliophora</taxon>
        <taxon>Intramacronucleata</taxon>
        <taxon>Oligohymenophorea</taxon>
        <taxon>Hymenostomatida</taxon>
        <taxon>Tetrahymenina</taxon>
        <taxon>Tetrahymenidae</taxon>
        <taxon>Tetrahymena</taxon>
    </lineage>
</organism>
<evidence type="ECO:0000313" key="5">
    <source>
        <dbReference type="Proteomes" id="UP000009168"/>
    </source>
</evidence>
<protein>
    <submittedName>
        <fullName evidence="4">Dual specificity phosphatase domain protein</fullName>
    </submittedName>
</protein>
<dbReference type="KEGG" id="tet:TTHERM_00899570"/>
<dbReference type="InterPro" id="IPR000340">
    <property type="entry name" value="Dual-sp_phosphatase_cat-dom"/>
</dbReference>
<dbReference type="InParanoid" id="Q23YA6"/>
<feature type="compositionally biased region" description="Polar residues" evidence="1">
    <location>
        <begin position="635"/>
        <end position="657"/>
    </location>
</feature>
<dbReference type="Proteomes" id="UP000009168">
    <property type="component" value="Unassembled WGS sequence"/>
</dbReference>
<feature type="region of interest" description="Disordered" evidence="1">
    <location>
        <begin position="272"/>
        <end position="306"/>
    </location>
</feature>
<dbReference type="PANTHER" id="PTHR46381:SF2">
    <property type="entry name" value="MAP KINASE PHOSPHATASE"/>
    <property type="match status" value="1"/>
</dbReference>
<feature type="domain" description="Tyrosine-protein phosphatase" evidence="2">
    <location>
        <begin position="753"/>
        <end position="898"/>
    </location>
</feature>
<feature type="domain" description="Tyrosine specific protein phosphatases" evidence="3">
    <location>
        <begin position="817"/>
        <end position="876"/>
    </location>
</feature>
<evidence type="ECO:0000259" key="2">
    <source>
        <dbReference type="PROSITE" id="PS50054"/>
    </source>
</evidence>
<feature type="compositionally biased region" description="Low complexity" evidence="1">
    <location>
        <begin position="272"/>
        <end position="300"/>
    </location>
</feature>